<dbReference type="AlphaFoldDB" id="A0A1X0NH88"/>
<feature type="region of interest" description="Disordered" evidence="1">
    <location>
        <begin position="1"/>
        <end position="23"/>
    </location>
</feature>
<dbReference type="GeneID" id="39990219"/>
<dbReference type="VEuPathDB" id="TriTrypDB:TM35_000481030"/>
<gene>
    <name evidence="2" type="ORF">TM35_000481030</name>
</gene>
<feature type="compositionally biased region" description="Basic and acidic residues" evidence="1">
    <location>
        <begin position="87"/>
        <end position="96"/>
    </location>
</feature>
<dbReference type="Proteomes" id="UP000192257">
    <property type="component" value="Unassembled WGS sequence"/>
</dbReference>
<feature type="region of interest" description="Disordered" evidence="1">
    <location>
        <begin position="78"/>
        <end position="103"/>
    </location>
</feature>
<comment type="caution">
    <text evidence="2">The sequence shown here is derived from an EMBL/GenBank/DDBJ whole genome shotgun (WGS) entry which is preliminary data.</text>
</comment>
<dbReference type="EMBL" id="NBCO01000048">
    <property type="protein sequence ID" value="ORC84142.1"/>
    <property type="molecule type" value="Genomic_DNA"/>
</dbReference>
<dbReference type="OrthoDB" id="267356at2759"/>
<keyword evidence="3" id="KW-1185">Reference proteome</keyword>
<evidence type="ECO:0000313" key="3">
    <source>
        <dbReference type="Proteomes" id="UP000192257"/>
    </source>
</evidence>
<accession>A0A1X0NH88</accession>
<evidence type="ECO:0000256" key="1">
    <source>
        <dbReference type="SAM" id="MobiDB-lite"/>
    </source>
</evidence>
<reference evidence="2 3" key="1">
    <citation type="submission" date="2017-03" db="EMBL/GenBank/DDBJ databases">
        <title>An alternative strategy for trypanosome survival in the mammalian bloodstream revealed through genome and transcriptome analysis of the ubiquitous bovine parasite Trypanosoma (Megatrypanum) theileri.</title>
        <authorList>
            <person name="Kelly S."/>
            <person name="Ivens A."/>
            <person name="Mott A."/>
            <person name="O'Neill E."/>
            <person name="Emms D."/>
            <person name="Macleod O."/>
            <person name="Voorheis P."/>
            <person name="Matthews J."/>
            <person name="Matthews K."/>
            <person name="Carrington M."/>
        </authorList>
    </citation>
    <scope>NUCLEOTIDE SEQUENCE [LARGE SCALE GENOMIC DNA]</scope>
    <source>
        <strain evidence="2">Edinburgh</strain>
    </source>
</reference>
<evidence type="ECO:0000313" key="2">
    <source>
        <dbReference type="EMBL" id="ORC84142.1"/>
    </source>
</evidence>
<organism evidence="2 3">
    <name type="scientific">Trypanosoma theileri</name>
    <dbReference type="NCBI Taxonomy" id="67003"/>
    <lineage>
        <taxon>Eukaryota</taxon>
        <taxon>Discoba</taxon>
        <taxon>Euglenozoa</taxon>
        <taxon>Kinetoplastea</taxon>
        <taxon>Metakinetoplastina</taxon>
        <taxon>Trypanosomatida</taxon>
        <taxon>Trypanosomatidae</taxon>
        <taxon>Trypanosoma</taxon>
    </lineage>
</organism>
<proteinExistence type="predicted"/>
<dbReference type="RefSeq" id="XP_028878208.1">
    <property type="nucleotide sequence ID" value="XM_029030439.1"/>
</dbReference>
<name>A0A1X0NH88_9TRYP</name>
<protein>
    <submittedName>
        <fullName evidence="2">Uncharacterized protein</fullName>
    </submittedName>
</protein>
<sequence>MSSDEARRHGFRLTKKELEDRRKSEKIRKWNERLDREDIVKLRAELDSLNRATFLAPHQCERKRLVERLIRDLERRNCNDSVSASKPQEESLDREQSVCSSSSEDCDNLFVSTITESTVMDGFPTKADQILPRSLRKRQKEDVVDDRYRKRIRNAEDALLSSNTVGDNLEEFFDSL</sequence>